<evidence type="ECO:0000259" key="4">
    <source>
        <dbReference type="PROSITE" id="PS51192"/>
    </source>
</evidence>
<dbReference type="VEuPathDB" id="FungiDB:PTTG_03837"/>
<reference evidence="6 7" key="3">
    <citation type="journal article" date="2017" name="G3 (Bethesda)">
        <title>Comparative analysis highlights variable genome content of wheat rusts and divergence of the mating loci.</title>
        <authorList>
            <person name="Cuomo C.A."/>
            <person name="Bakkeren G."/>
            <person name="Khalil H.B."/>
            <person name="Panwar V."/>
            <person name="Joly D."/>
            <person name="Linning R."/>
            <person name="Sakthikumar S."/>
            <person name="Song X."/>
            <person name="Adiconis X."/>
            <person name="Fan L."/>
            <person name="Goldberg J.M."/>
            <person name="Levin J.Z."/>
            <person name="Young S."/>
            <person name="Zeng Q."/>
            <person name="Anikster Y."/>
            <person name="Bruce M."/>
            <person name="Wang M."/>
            <person name="Yin C."/>
            <person name="McCallum B."/>
            <person name="Szabo L.J."/>
            <person name="Hulbert S."/>
            <person name="Chen X."/>
            <person name="Fellers J.P."/>
        </authorList>
    </citation>
    <scope>NUCLEOTIDE SEQUENCE</scope>
    <source>
        <strain evidence="7">Isolate 1-1 / race 1 (BBBD)</strain>
        <strain evidence="6">isolate 1-1 / race 1 (BBBD)</strain>
    </source>
</reference>
<dbReference type="InterPro" id="IPR027417">
    <property type="entry name" value="P-loop_NTPase"/>
</dbReference>
<reference evidence="6" key="4">
    <citation type="submission" date="2025-05" db="UniProtKB">
        <authorList>
            <consortium name="EnsemblFungi"/>
        </authorList>
    </citation>
    <scope>IDENTIFICATION</scope>
    <source>
        <strain evidence="6">isolate 1-1 / race 1 (BBBD)</strain>
    </source>
</reference>
<evidence type="ECO:0000313" key="6">
    <source>
        <dbReference type="EnsemblFungi" id="PTTG_03837-t43_1-p1"/>
    </source>
</evidence>
<dbReference type="AlphaFoldDB" id="A0A180GHS4"/>
<dbReference type="EMBL" id="ADAS02000069">
    <property type="protein sequence ID" value="OAV92124.1"/>
    <property type="molecule type" value="Genomic_DNA"/>
</dbReference>
<accession>A0A180GHS4</accession>
<feature type="domain" description="Helicase ATP-binding" evidence="4">
    <location>
        <begin position="132"/>
        <end position="313"/>
    </location>
</feature>
<keyword evidence="2" id="KW-0378">Hydrolase</keyword>
<dbReference type="Proteomes" id="UP000005240">
    <property type="component" value="Unassembled WGS sequence"/>
</dbReference>
<dbReference type="CDD" id="cd18008">
    <property type="entry name" value="DEXDc_SHPRH-like"/>
    <property type="match status" value="1"/>
</dbReference>
<dbReference type="PANTHER" id="PTHR45626:SF22">
    <property type="entry name" value="DNA REPAIR PROTEIN RAD5"/>
    <property type="match status" value="1"/>
</dbReference>
<organism evidence="5">
    <name type="scientific">Puccinia triticina (isolate 1-1 / race 1 (BBBD))</name>
    <name type="common">Brown leaf rust fungus</name>
    <dbReference type="NCBI Taxonomy" id="630390"/>
    <lineage>
        <taxon>Eukaryota</taxon>
        <taxon>Fungi</taxon>
        <taxon>Dikarya</taxon>
        <taxon>Basidiomycota</taxon>
        <taxon>Pucciniomycotina</taxon>
        <taxon>Pucciniomycetes</taxon>
        <taxon>Pucciniales</taxon>
        <taxon>Pucciniaceae</taxon>
        <taxon>Puccinia</taxon>
    </lineage>
</organism>
<dbReference type="PANTHER" id="PTHR45626">
    <property type="entry name" value="TRANSCRIPTION TERMINATION FACTOR 2-RELATED"/>
    <property type="match status" value="1"/>
</dbReference>
<proteinExistence type="predicted"/>
<dbReference type="GO" id="GO:0008094">
    <property type="term" value="F:ATP-dependent activity, acting on DNA"/>
    <property type="evidence" value="ECO:0007669"/>
    <property type="project" value="TreeGrafter"/>
</dbReference>
<dbReference type="GO" id="GO:0005524">
    <property type="term" value="F:ATP binding"/>
    <property type="evidence" value="ECO:0007669"/>
    <property type="project" value="UniProtKB-KW"/>
</dbReference>
<dbReference type="InterPro" id="IPR038718">
    <property type="entry name" value="SNF2-like_sf"/>
</dbReference>
<dbReference type="InterPro" id="IPR050628">
    <property type="entry name" value="SNF2_RAD54_helicase_TF"/>
</dbReference>
<evidence type="ECO:0000256" key="3">
    <source>
        <dbReference type="ARBA" id="ARBA00022840"/>
    </source>
</evidence>
<dbReference type="InterPro" id="IPR014001">
    <property type="entry name" value="Helicase_ATP-bd"/>
</dbReference>
<evidence type="ECO:0000256" key="1">
    <source>
        <dbReference type="ARBA" id="ARBA00022741"/>
    </source>
</evidence>
<keyword evidence="7" id="KW-1185">Reference proteome</keyword>
<dbReference type="EnsemblFungi" id="PTTG_03837-t43_1">
    <property type="protein sequence ID" value="PTTG_03837-t43_1-p1"/>
    <property type="gene ID" value="PTTG_03837"/>
</dbReference>
<dbReference type="GO" id="GO:0016787">
    <property type="term" value="F:hydrolase activity"/>
    <property type="evidence" value="ECO:0007669"/>
    <property type="project" value="UniProtKB-KW"/>
</dbReference>
<dbReference type="Pfam" id="PF00176">
    <property type="entry name" value="SNF2-rel_dom"/>
    <property type="match status" value="1"/>
</dbReference>
<evidence type="ECO:0000313" key="7">
    <source>
        <dbReference type="Proteomes" id="UP000005240"/>
    </source>
</evidence>
<dbReference type="GO" id="GO:0006281">
    <property type="term" value="P:DNA repair"/>
    <property type="evidence" value="ECO:0007669"/>
    <property type="project" value="TreeGrafter"/>
</dbReference>
<reference evidence="5" key="2">
    <citation type="submission" date="2016-05" db="EMBL/GenBank/DDBJ databases">
        <title>Comparative analysis highlights variable genome content of wheat rusts and divergence of the mating loci.</title>
        <authorList>
            <person name="Cuomo C.A."/>
            <person name="Bakkeren G."/>
            <person name="Szabo L."/>
            <person name="Khalil H."/>
            <person name="Joly D."/>
            <person name="Goldberg J."/>
            <person name="Young S."/>
            <person name="Zeng Q."/>
            <person name="Fellers J."/>
        </authorList>
    </citation>
    <scope>NUCLEOTIDE SEQUENCE [LARGE SCALE GENOMIC DNA]</scope>
    <source>
        <strain evidence="5">1-1 BBBD Race 1</strain>
    </source>
</reference>
<dbReference type="SMART" id="SM00487">
    <property type="entry name" value="DEXDc"/>
    <property type="match status" value="1"/>
</dbReference>
<dbReference type="GO" id="GO:0005634">
    <property type="term" value="C:nucleus"/>
    <property type="evidence" value="ECO:0007669"/>
    <property type="project" value="TreeGrafter"/>
</dbReference>
<dbReference type="InterPro" id="IPR000330">
    <property type="entry name" value="SNF2_N"/>
</dbReference>
<dbReference type="OrthoDB" id="2503761at2759"/>
<dbReference type="SUPFAM" id="SSF52540">
    <property type="entry name" value="P-loop containing nucleoside triphosphate hydrolases"/>
    <property type="match status" value="1"/>
</dbReference>
<evidence type="ECO:0000256" key="2">
    <source>
        <dbReference type="ARBA" id="ARBA00022801"/>
    </source>
</evidence>
<protein>
    <submittedName>
        <fullName evidence="6">Helicase ATP-binding domain-containing protein</fullName>
    </submittedName>
</protein>
<evidence type="ECO:0000313" key="5">
    <source>
        <dbReference type="EMBL" id="OAV92124.1"/>
    </source>
</evidence>
<name>A0A180GHS4_PUCT1</name>
<gene>
    <name evidence="5" type="ORF">PTTG_03837</name>
</gene>
<dbReference type="Gene3D" id="3.40.50.10810">
    <property type="entry name" value="Tandem AAA-ATPase domain"/>
    <property type="match status" value="1"/>
</dbReference>
<sequence length="522" mass="59252">MSNTYCLVQSSGGQLELRGCVFSRSKDVPYVQSAFEAAQVELMPIWNYDPSVFFDIPHLRLTSPESDEMAHNVWCSSALQQCQTTLKPHQITALNFLRKNKSCENDIMSLWNQPTNGWLCRFAHEAGISMGNTQDGRSRGSILADNMGLGKTLTTLAYVLATSDAAAEFLWEDWINRSAATLVICPLATLSNWQNKIDIHIENQAIKYHVFHGPSRNQLSKKDLQSASVVLTTYKMIGKSGSALQPNRLTIGSLNLCWFRIVLDKAHLMRNPSAIRTQNLLQLESQFVLCLTGTPVQNRLTDLQSLIKMLKIAPWDRDQIWKNCLIPQMNVGAPEAIKSLTRLMQSVCLRGTKDVLLNLPPKVEHAVVVQNGSHWENWSRELHATFIRMFGRLRTSEERWDPAEFFRQMTMLRQFCNHPIFTRGELLIQPTWQWQDLGKIVHLIGSLQIFLNSVQGIPQTKAVVFSSFVGFLEIAIEADLKNSTRNLVGILLVNFKPLIDFIAWDKGIKFACIATMYKEAWK</sequence>
<dbReference type="PROSITE" id="PS51192">
    <property type="entry name" value="HELICASE_ATP_BIND_1"/>
    <property type="match status" value="1"/>
</dbReference>
<reference evidence="5" key="1">
    <citation type="submission" date="2009-11" db="EMBL/GenBank/DDBJ databases">
        <authorList>
            <consortium name="The Broad Institute Genome Sequencing Platform"/>
            <person name="Ward D."/>
            <person name="Feldgarden M."/>
            <person name="Earl A."/>
            <person name="Young S.K."/>
            <person name="Zeng Q."/>
            <person name="Koehrsen M."/>
            <person name="Alvarado L."/>
            <person name="Berlin A."/>
            <person name="Bochicchio J."/>
            <person name="Borenstein D."/>
            <person name="Chapman S.B."/>
            <person name="Chen Z."/>
            <person name="Engels R."/>
            <person name="Freedman E."/>
            <person name="Gellesch M."/>
            <person name="Goldberg J."/>
            <person name="Griggs A."/>
            <person name="Gujja S."/>
            <person name="Heilman E."/>
            <person name="Heiman D."/>
            <person name="Hepburn T."/>
            <person name="Howarth C."/>
            <person name="Jen D."/>
            <person name="Larson L."/>
            <person name="Lewis B."/>
            <person name="Mehta T."/>
            <person name="Park D."/>
            <person name="Pearson M."/>
            <person name="Roberts A."/>
            <person name="Saif S."/>
            <person name="Shea T."/>
            <person name="Shenoy N."/>
            <person name="Sisk P."/>
            <person name="Stolte C."/>
            <person name="Sykes S."/>
            <person name="Thomson T."/>
            <person name="Walk T."/>
            <person name="White J."/>
            <person name="Yandava C."/>
            <person name="Izard J."/>
            <person name="Baranova O.V."/>
            <person name="Blanton J.M."/>
            <person name="Tanner A.C."/>
            <person name="Dewhirst F.E."/>
            <person name="Haas B."/>
            <person name="Nusbaum C."/>
            <person name="Birren B."/>
        </authorList>
    </citation>
    <scope>NUCLEOTIDE SEQUENCE [LARGE SCALE GENOMIC DNA]</scope>
    <source>
        <strain evidence="5">1-1 BBBD Race 1</strain>
    </source>
</reference>
<keyword evidence="1" id="KW-0547">Nucleotide-binding</keyword>
<keyword evidence="3" id="KW-0067">ATP-binding</keyword>